<keyword evidence="3 6" id="KW-1133">Transmembrane helix</keyword>
<dbReference type="Proteomes" id="UP000614334">
    <property type="component" value="Unassembled WGS sequence"/>
</dbReference>
<dbReference type="InterPro" id="IPR007568">
    <property type="entry name" value="RTA1"/>
</dbReference>
<comment type="caution">
    <text evidence="8">The sequence shown here is derived from an EMBL/GenBank/DDBJ whole genome shotgun (WGS) entry which is preliminary data.</text>
</comment>
<dbReference type="SUPFAM" id="SSF51430">
    <property type="entry name" value="NAD(P)-linked oxidoreductase"/>
    <property type="match status" value="1"/>
</dbReference>
<feature type="transmembrane region" description="Helical" evidence="6">
    <location>
        <begin position="626"/>
        <end position="646"/>
    </location>
</feature>
<dbReference type="AlphaFoldDB" id="A0A8H7IDR9"/>
<evidence type="ECO:0000313" key="8">
    <source>
        <dbReference type="EMBL" id="KAF8754495.1"/>
    </source>
</evidence>
<dbReference type="Pfam" id="PF04479">
    <property type="entry name" value="RTA1"/>
    <property type="match status" value="1"/>
</dbReference>
<feature type="transmembrane region" description="Helical" evidence="6">
    <location>
        <begin position="494"/>
        <end position="516"/>
    </location>
</feature>
<evidence type="ECO:0000313" key="9">
    <source>
        <dbReference type="Proteomes" id="UP000614334"/>
    </source>
</evidence>
<feature type="transmembrane region" description="Helical" evidence="6">
    <location>
        <begin position="462"/>
        <end position="482"/>
    </location>
</feature>
<proteinExistence type="predicted"/>
<dbReference type="InterPro" id="IPR050523">
    <property type="entry name" value="AKR_Detox_Biosynth"/>
</dbReference>
<comment type="subcellular location">
    <subcellularLocation>
        <location evidence="1">Membrane</location>
        <topology evidence="1">Multi-pass membrane protein</topology>
    </subcellularLocation>
</comment>
<keyword evidence="5 6" id="KW-0472">Membrane</keyword>
<keyword evidence="2 6" id="KW-0812">Transmembrane</keyword>
<feature type="transmembrane region" description="Helical" evidence="6">
    <location>
        <begin position="536"/>
        <end position="559"/>
    </location>
</feature>
<evidence type="ECO:0000256" key="5">
    <source>
        <dbReference type="ARBA" id="ARBA00023136"/>
    </source>
</evidence>
<sequence length="669" mass="74922">MSVEDKHRRKMTYVRLGNSGLKVSRLILGLMSYGQKEWGMGLGRGGSIKHIKAAYDAGIQTFDTADVYSNGESERILGKAIKQLNLPRDEIVVMTKVFNIVRREPGPFLPTVRGDSPQADALGYTNQYGLSRKAHSSMASCLSIANQCHRFDYQTPIAETMQALHDVVKAGYARYIGMSSCHAYQFHAMQNYAINNGLTPFIAMQNQYNLVYREEEREMIPTLKMFGVGMIPWSPLSQGILSRPYEETTLRAQTSHSAQLWKKRKKTTKKSSFEDSKARDISMAQVAVAWCLSKDVVTAPIVGTTSLANLQDLIGGLDVTLTEDEIKQIEEPYGVTQLAGHNLGLGEHLVDCPINHVIVSLHFTALEILRAHCFAAQTEGSVNRVYFVHFLATALYYQFDRFSRLDTTVDLPPTRPPANVPTLQNIYPSTMCPLDGSAFCSWFFALTTTGHLFQAVTLKTTYMIPTLVLCGVGELLGWAGRYWGHVNPHNGDAFMMQITTTIIAPSFMTAAMFLILPKIINELGTMYSRMPPRLYSIIFITADVTALIIQAAGGPWPLLHVLRKAQREEEKLCLAASSSSSVIAVILYTILGLEFVIRFSYDRPAHPKIISDLRKNSGWVGVPRGIVKMLTGLAIATVFIIIRSILPYYRTYRWMERDDHLHRELFQLV</sequence>
<evidence type="ECO:0000256" key="2">
    <source>
        <dbReference type="ARBA" id="ARBA00022692"/>
    </source>
</evidence>
<feature type="transmembrane region" description="Helical" evidence="6">
    <location>
        <begin position="571"/>
        <end position="591"/>
    </location>
</feature>
<evidence type="ECO:0000256" key="3">
    <source>
        <dbReference type="ARBA" id="ARBA00022989"/>
    </source>
</evidence>
<dbReference type="CDD" id="cd19079">
    <property type="entry name" value="AKR_EcYajO-like"/>
    <property type="match status" value="1"/>
</dbReference>
<evidence type="ECO:0000256" key="1">
    <source>
        <dbReference type="ARBA" id="ARBA00004141"/>
    </source>
</evidence>
<feature type="domain" description="NADP-dependent oxidoreductase" evidence="7">
    <location>
        <begin position="25"/>
        <end position="331"/>
    </location>
</feature>
<accession>A0A8H7IDR9</accession>
<dbReference type="InterPro" id="IPR036812">
    <property type="entry name" value="NAD(P)_OxRdtase_dom_sf"/>
</dbReference>
<dbReference type="PANTHER" id="PTHR43364:SF4">
    <property type="entry name" value="NAD(P)-LINKED OXIDOREDUCTASE SUPERFAMILY PROTEIN"/>
    <property type="match status" value="1"/>
</dbReference>
<gene>
    <name evidence="8" type="ORF">RHS01_06125</name>
</gene>
<organism evidence="8 9">
    <name type="scientific">Rhizoctonia solani</name>
    <dbReference type="NCBI Taxonomy" id="456999"/>
    <lineage>
        <taxon>Eukaryota</taxon>
        <taxon>Fungi</taxon>
        <taxon>Dikarya</taxon>
        <taxon>Basidiomycota</taxon>
        <taxon>Agaricomycotina</taxon>
        <taxon>Agaricomycetes</taxon>
        <taxon>Cantharellales</taxon>
        <taxon>Ceratobasidiaceae</taxon>
        <taxon>Rhizoctonia</taxon>
    </lineage>
</organism>
<evidence type="ECO:0000256" key="4">
    <source>
        <dbReference type="ARBA" id="ARBA00023002"/>
    </source>
</evidence>
<name>A0A8H7IDR9_9AGAM</name>
<dbReference type="PANTHER" id="PTHR43364">
    <property type="entry name" value="NADH-SPECIFIC METHYLGLYOXAL REDUCTASE-RELATED"/>
    <property type="match status" value="1"/>
</dbReference>
<reference evidence="8" key="1">
    <citation type="submission" date="2020-09" db="EMBL/GenBank/DDBJ databases">
        <title>Comparative genome analyses of four rice-infecting Rhizoctonia solani isolates reveal extensive enrichment of homogalacturonan modification genes.</title>
        <authorList>
            <person name="Lee D.-Y."/>
            <person name="Jeon J."/>
            <person name="Kim K.-T."/>
            <person name="Cheong K."/>
            <person name="Song H."/>
            <person name="Choi G."/>
            <person name="Ko J."/>
            <person name="Opiyo S.O."/>
            <person name="Zuo S."/>
            <person name="Madhav S."/>
            <person name="Lee Y.-H."/>
            <person name="Wang G.-L."/>
        </authorList>
    </citation>
    <scope>NUCLEOTIDE SEQUENCE</scope>
    <source>
        <strain evidence="8">AG1-IA B2</strain>
    </source>
</reference>
<dbReference type="GO" id="GO:0016020">
    <property type="term" value="C:membrane"/>
    <property type="evidence" value="ECO:0007669"/>
    <property type="project" value="UniProtKB-SubCell"/>
</dbReference>
<dbReference type="EMBL" id="JACYCF010000010">
    <property type="protein sequence ID" value="KAF8754495.1"/>
    <property type="molecule type" value="Genomic_DNA"/>
</dbReference>
<dbReference type="Pfam" id="PF00248">
    <property type="entry name" value="Aldo_ket_red"/>
    <property type="match status" value="1"/>
</dbReference>
<dbReference type="GO" id="GO:0016491">
    <property type="term" value="F:oxidoreductase activity"/>
    <property type="evidence" value="ECO:0007669"/>
    <property type="project" value="UniProtKB-KW"/>
</dbReference>
<evidence type="ECO:0000256" key="6">
    <source>
        <dbReference type="SAM" id="Phobius"/>
    </source>
</evidence>
<evidence type="ECO:0000259" key="7">
    <source>
        <dbReference type="Pfam" id="PF00248"/>
    </source>
</evidence>
<dbReference type="Gene3D" id="3.20.20.100">
    <property type="entry name" value="NADP-dependent oxidoreductase domain"/>
    <property type="match status" value="1"/>
</dbReference>
<keyword evidence="4" id="KW-0560">Oxidoreductase</keyword>
<dbReference type="InterPro" id="IPR023210">
    <property type="entry name" value="NADP_OxRdtase_dom"/>
</dbReference>
<protein>
    <submittedName>
        <fullName evidence="8">Aldo kereductase</fullName>
    </submittedName>
</protein>